<dbReference type="AlphaFoldDB" id="A0A9J6DS22"/>
<feature type="compositionally biased region" description="Polar residues" evidence="4">
    <location>
        <begin position="198"/>
        <end position="211"/>
    </location>
</feature>
<dbReference type="Proteomes" id="UP000821866">
    <property type="component" value="Unassembled WGS sequence"/>
</dbReference>
<accession>A0A9J6DS22</accession>
<evidence type="ECO:0000256" key="3">
    <source>
        <dbReference type="ARBA" id="ARBA00022833"/>
    </source>
</evidence>
<dbReference type="PROSITE" id="PS51800">
    <property type="entry name" value="ZF_CHHC_U11_48K"/>
    <property type="match status" value="1"/>
</dbReference>
<reference evidence="6" key="2">
    <citation type="submission" date="2021-09" db="EMBL/GenBank/DDBJ databases">
        <authorList>
            <person name="Jia N."/>
            <person name="Wang J."/>
            <person name="Shi W."/>
            <person name="Du L."/>
            <person name="Sun Y."/>
            <person name="Zhan W."/>
            <person name="Jiang J."/>
            <person name="Wang Q."/>
            <person name="Zhang B."/>
            <person name="Ji P."/>
            <person name="Sakyi L.B."/>
            <person name="Cui X."/>
            <person name="Yuan T."/>
            <person name="Jiang B."/>
            <person name="Yang W."/>
            <person name="Lam T.T.-Y."/>
            <person name="Chang Q."/>
            <person name="Ding S."/>
            <person name="Wang X."/>
            <person name="Zhu J."/>
            <person name="Ruan X."/>
            <person name="Zhao L."/>
            <person name="Wei J."/>
            <person name="Que T."/>
            <person name="Du C."/>
            <person name="Cheng J."/>
            <person name="Dai P."/>
            <person name="Han X."/>
            <person name="Huang E."/>
            <person name="Gao Y."/>
            <person name="Liu J."/>
            <person name="Shao H."/>
            <person name="Ye R."/>
            <person name="Li L."/>
            <person name="Wei W."/>
            <person name="Wang X."/>
            <person name="Wang C."/>
            <person name="Huo Q."/>
            <person name="Li W."/>
            <person name="Guo W."/>
            <person name="Chen H."/>
            <person name="Chen S."/>
            <person name="Zhou L."/>
            <person name="Zhou L."/>
            <person name="Ni X."/>
            <person name="Tian J."/>
            <person name="Zhou Y."/>
            <person name="Sheng Y."/>
            <person name="Liu T."/>
            <person name="Pan Y."/>
            <person name="Xia L."/>
            <person name="Li J."/>
            <person name="Zhao F."/>
            <person name="Cao W."/>
        </authorList>
    </citation>
    <scope>NUCLEOTIDE SEQUENCE</scope>
    <source>
        <strain evidence="6">Rmic-2018</strain>
        <tissue evidence="6">Larvae</tissue>
    </source>
</reference>
<keyword evidence="3" id="KW-0862">Zinc</keyword>
<dbReference type="InterPro" id="IPR022776">
    <property type="entry name" value="TRM13/UPF0224_CHHC_Znf_dom"/>
</dbReference>
<gene>
    <name evidence="6" type="ORF">HPB51_001188</name>
</gene>
<evidence type="ECO:0000256" key="2">
    <source>
        <dbReference type="ARBA" id="ARBA00022771"/>
    </source>
</evidence>
<comment type="caution">
    <text evidence="6">The sequence shown here is derived from an EMBL/GenBank/DDBJ whole genome shotgun (WGS) entry which is preliminary data.</text>
</comment>
<evidence type="ECO:0000259" key="5">
    <source>
        <dbReference type="PROSITE" id="PS51800"/>
    </source>
</evidence>
<dbReference type="EMBL" id="JABSTU010000007">
    <property type="protein sequence ID" value="KAH8024774.1"/>
    <property type="molecule type" value="Genomic_DNA"/>
</dbReference>
<organism evidence="6 7">
    <name type="scientific">Rhipicephalus microplus</name>
    <name type="common">Cattle tick</name>
    <name type="synonym">Boophilus microplus</name>
    <dbReference type="NCBI Taxonomy" id="6941"/>
    <lineage>
        <taxon>Eukaryota</taxon>
        <taxon>Metazoa</taxon>
        <taxon>Ecdysozoa</taxon>
        <taxon>Arthropoda</taxon>
        <taxon>Chelicerata</taxon>
        <taxon>Arachnida</taxon>
        <taxon>Acari</taxon>
        <taxon>Parasitiformes</taxon>
        <taxon>Ixodida</taxon>
        <taxon>Ixodoidea</taxon>
        <taxon>Ixodidae</taxon>
        <taxon>Rhipicephalinae</taxon>
        <taxon>Rhipicephalus</taxon>
        <taxon>Boophilus</taxon>
    </lineage>
</organism>
<keyword evidence="7" id="KW-1185">Reference proteome</keyword>
<dbReference type="Pfam" id="PF05253">
    <property type="entry name" value="zf-U11-48K"/>
    <property type="match status" value="1"/>
</dbReference>
<feature type="region of interest" description="Disordered" evidence="4">
    <location>
        <begin position="143"/>
        <end position="228"/>
    </location>
</feature>
<evidence type="ECO:0000313" key="6">
    <source>
        <dbReference type="EMBL" id="KAH8024774.1"/>
    </source>
</evidence>
<evidence type="ECO:0000256" key="1">
    <source>
        <dbReference type="ARBA" id="ARBA00022723"/>
    </source>
</evidence>
<keyword evidence="1" id="KW-0479">Metal-binding</keyword>
<sequence>MATFTYADDDLVQCPYDPNHKVKRTRISIHMSKCKKTMGRPRLRPCLFNADHLVPSMKSLFMSHLETCPDRSATLPVIREDVDRPYVVPLAGASRPLPESKEIWEAGTAATYEPQEPAVPPVFRQVHGLKPAERRLYYRSLFQNGPPERYAPSKQPKAQDSIPSSSHPTIAVHSQAETRQPHGAQTRDDHPQVVHAVQGNQRFGGQASPTPACTGADPYPKTTDAKRSVDVNQFVQRLKVLGRASQNRK</sequence>
<protein>
    <recommendedName>
        <fullName evidence="5">CHHC U11-48K-type domain-containing protein</fullName>
    </recommendedName>
</protein>
<evidence type="ECO:0000313" key="7">
    <source>
        <dbReference type="Proteomes" id="UP000821866"/>
    </source>
</evidence>
<feature type="domain" description="CHHC U11-48K-type" evidence="5">
    <location>
        <begin position="11"/>
        <end position="38"/>
    </location>
</feature>
<dbReference type="InterPro" id="IPR036236">
    <property type="entry name" value="Znf_C2H2_sf"/>
</dbReference>
<proteinExistence type="predicted"/>
<name>A0A9J6DS22_RHIMP</name>
<feature type="compositionally biased region" description="Polar residues" evidence="4">
    <location>
        <begin position="156"/>
        <end position="168"/>
    </location>
</feature>
<dbReference type="GO" id="GO:0008270">
    <property type="term" value="F:zinc ion binding"/>
    <property type="evidence" value="ECO:0007669"/>
    <property type="project" value="UniProtKB-KW"/>
</dbReference>
<evidence type="ECO:0000256" key="4">
    <source>
        <dbReference type="SAM" id="MobiDB-lite"/>
    </source>
</evidence>
<dbReference type="SUPFAM" id="SSF57667">
    <property type="entry name" value="beta-beta-alpha zinc fingers"/>
    <property type="match status" value="1"/>
</dbReference>
<dbReference type="VEuPathDB" id="VectorBase:LOC119169504"/>
<reference evidence="6" key="1">
    <citation type="journal article" date="2020" name="Cell">
        <title>Large-Scale Comparative Analyses of Tick Genomes Elucidate Their Genetic Diversity and Vector Capacities.</title>
        <authorList>
            <consortium name="Tick Genome and Microbiome Consortium (TIGMIC)"/>
            <person name="Jia N."/>
            <person name="Wang J."/>
            <person name="Shi W."/>
            <person name="Du L."/>
            <person name="Sun Y."/>
            <person name="Zhan W."/>
            <person name="Jiang J.F."/>
            <person name="Wang Q."/>
            <person name="Zhang B."/>
            <person name="Ji P."/>
            <person name="Bell-Sakyi L."/>
            <person name="Cui X.M."/>
            <person name="Yuan T.T."/>
            <person name="Jiang B.G."/>
            <person name="Yang W.F."/>
            <person name="Lam T.T."/>
            <person name="Chang Q.C."/>
            <person name="Ding S.J."/>
            <person name="Wang X.J."/>
            <person name="Zhu J.G."/>
            <person name="Ruan X.D."/>
            <person name="Zhao L."/>
            <person name="Wei J.T."/>
            <person name="Ye R.Z."/>
            <person name="Que T.C."/>
            <person name="Du C.H."/>
            <person name="Zhou Y.H."/>
            <person name="Cheng J.X."/>
            <person name="Dai P.F."/>
            <person name="Guo W.B."/>
            <person name="Han X.H."/>
            <person name="Huang E.J."/>
            <person name="Li L.F."/>
            <person name="Wei W."/>
            <person name="Gao Y.C."/>
            <person name="Liu J.Z."/>
            <person name="Shao H.Z."/>
            <person name="Wang X."/>
            <person name="Wang C.C."/>
            <person name="Yang T.C."/>
            <person name="Huo Q.B."/>
            <person name="Li W."/>
            <person name="Chen H.Y."/>
            <person name="Chen S.E."/>
            <person name="Zhou L.G."/>
            <person name="Ni X.B."/>
            <person name="Tian J.H."/>
            <person name="Sheng Y."/>
            <person name="Liu T."/>
            <person name="Pan Y.S."/>
            <person name="Xia L.Y."/>
            <person name="Li J."/>
            <person name="Zhao F."/>
            <person name="Cao W.C."/>
        </authorList>
    </citation>
    <scope>NUCLEOTIDE SEQUENCE</scope>
    <source>
        <strain evidence="6">Rmic-2018</strain>
    </source>
</reference>
<keyword evidence="2" id="KW-0863">Zinc-finger</keyword>